<keyword evidence="2" id="KW-1185">Reference proteome</keyword>
<proteinExistence type="predicted"/>
<dbReference type="KEGG" id="vai:BU251_07690"/>
<gene>
    <name evidence="1" type="ORF">BU251_07690</name>
</gene>
<organism evidence="1 2">
    <name type="scientific">Velamenicoccus archaeovorus</name>
    <dbReference type="NCBI Taxonomy" id="1930593"/>
    <lineage>
        <taxon>Bacteria</taxon>
        <taxon>Pseudomonadati</taxon>
        <taxon>Candidatus Omnitrophota</taxon>
        <taxon>Candidatus Velamenicoccus</taxon>
    </lineage>
</organism>
<accession>A0A410P5Y2</accession>
<evidence type="ECO:0000313" key="1">
    <source>
        <dbReference type="EMBL" id="QAT17606.1"/>
    </source>
</evidence>
<dbReference type="AlphaFoldDB" id="A0A410P5Y2"/>
<evidence type="ECO:0000313" key="2">
    <source>
        <dbReference type="Proteomes" id="UP000287243"/>
    </source>
</evidence>
<reference evidence="1 2" key="1">
    <citation type="submission" date="2017-01" db="EMBL/GenBank/DDBJ databases">
        <title>First insights into the biology of 'candidatus Vampirococcus archaeovorus'.</title>
        <authorList>
            <person name="Kizina J."/>
            <person name="Jordan S."/>
            <person name="Stueber K."/>
            <person name="Reinhardt R."/>
            <person name="Harder J."/>
        </authorList>
    </citation>
    <scope>NUCLEOTIDE SEQUENCE [LARGE SCALE GENOMIC DNA]</scope>
    <source>
        <strain evidence="1 2">LiM</strain>
    </source>
</reference>
<sequence length="60" mass="6698">MILNFVRTSIVACFLKQINPVFQNSLPAWAGEAQLVDWFCLADKTMAEQDVAPRARPGFA</sequence>
<protein>
    <submittedName>
        <fullName evidence="1">Uncharacterized protein</fullName>
    </submittedName>
</protein>
<dbReference type="Proteomes" id="UP000287243">
    <property type="component" value="Chromosome"/>
</dbReference>
<dbReference type="EMBL" id="CP019384">
    <property type="protein sequence ID" value="QAT17606.1"/>
    <property type="molecule type" value="Genomic_DNA"/>
</dbReference>
<name>A0A410P5Y2_VELA1</name>